<comment type="caution">
    <text evidence="1">The sequence shown here is derived from an EMBL/GenBank/DDBJ whole genome shotgun (WGS) entry which is preliminary data.</text>
</comment>
<dbReference type="Proteomes" id="UP000789706">
    <property type="component" value="Unassembled WGS sequence"/>
</dbReference>
<protein>
    <submittedName>
        <fullName evidence="1">3332_t:CDS:1</fullName>
    </submittedName>
</protein>
<dbReference type="EMBL" id="CAJVPK010009251">
    <property type="protein sequence ID" value="CAG8665875.1"/>
    <property type="molecule type" value="Genomic_DNA"/>
</dbReference>
<evidence type="ECO:0000313" key="2">
    <source>
        <dbReference type="Proteomes" id="UP000789706"/>
    </source>
</evidence>
<dbReference type="AlphaFoldDB" id="A0A9N9HAM4"/>
<gene>
    <name evidence="1" type="ORF">DEBURN_LOCUS11922</name>
</gene>
<reference evidence="1" key="1">
    <citation type="submission" date="2021-06" db="EMBL/GenBank/DDBJ databases">
        <authorList>
            <person name="Kallberg Y."/>
            <person name="Tangrot J."/>
            <person name="Rosling A."/>
        </authorList>
    </citation>
    <scope>NUCLEOTIDE SEQUENCE</scope>
    <source>
        <strain evidence="1">AZ414A</strain>
    </source>
</reference>
<name>A0A9N9HAM4_9GLOM</name>
<feature type="non-terminal residue" evidence="1">
    <location>
        <position position="82"/>
    </location>
</feature>
<evidence type="ECO:0000313" key="1">
    <source>
        <dbReference type="EMBL" id="CAG8665875.1"/>
    </source>
</evidence>
<keyword evidence="2" id="KW-1185">Reference proteome</keyword>
<proteinExistence type="predicted"/>
<organism evidence="1 2">
    <name type="scientific">Diversispora eburnea</name>
    <dbReference type="NCBI Taxonomy" id="1213867"/>
    <lineage>
        <taxon>Eukaryota</taxon>
        <taxon>Fungi</taxon>
        <taxon>Fungi incertae sedis</taxon>
        <taxon>Mucoromycota</taxon>
        <taxon>Glomeromycotina</taxon>
        <taxon>Glomeromycetes</taxon>
        <taxon>Diversisporales</taxon>
        <taxon>Diversisporaceae</taxon>
        <taxon>Diversispora</taxon>
    </lineage>
</organism>
<sequence length="82" mass="9707">LLENLPEKDDIQEYFQLINFNVSTEENLTEEQITNLIQSEENEESDSDEEEEILSVLVKDAVSRLETFIKYFEQQDNNSEFN</sequence>
<dbReference type="OrthoDB" id="2416438at2759"/>
<accession>A0A9N9HAM4</accession>
<feature type="non-terminal residue" evidence="1">
    <location>
        <position position="1"/>
    </location>
</feature>